<evidence type="ECO:0000313" key="2">
    <source>
        <dbReference type="EMBL" id="KAH7279770.1"/>
    </source>
</evidence>
<reference evidence="2" key="1">
    <citation type="submission" date="2021-08" db="EMBL/GenBank/DDBJ databases">
        <title>WGS assembly of Ceratopteris richardii.</title>
        <authorList>
            <person name="Marchant D.B."/>
            <person name="Chen G."/>
            <person name="Jenkins J."/>
            <person name="Shu S."/>
            <person name="Leebens-Mack J."/>
            <person name="Grimwood J."/>
            <person name="Schmutz J."/>
            <person name="Soltis P."/>
            <person name="Soltis D."/>
            <person name="Chen Z.-H."/>
        </authorList>
    </citation>
    <scope>NUCLEOTIDE SEQUENCE</scope>
    <source>
        <strain evidence="2">Whitten #5841</strain>
        <tissue evidence="2">Leaf</tissue>
    </source>
</reference>
<keyword evidence="3" id="KW-1185">Reference proteome</keyword>
<dbReference type="Proteomes" id="UP000825935">
    <property type="component" value="Chromosome 37"/>
</dbReference>
<evidence type="ECO:0000313" key="3">
    <source>
        <dbReference type="Proteomes" id="UP000825935"/>
    </source>
</evidence>
<proteinExistence type="predicted"/>
<feature type="region of interest" description="Disordered" evidence="1">
    <location>
        <begin position="96"/>
        <end position="115"/>
    </location>
</feature>
<name>A0A8T2Q809_CERRI</name>
<dbReference type="PANTHER" id="PTHR33675">
    <property type="entry name" value="NUCLEAR RECEPTOR FAMILY 2 GROUP C PROTEIN"/>
    <property type="match status" value="1"/>
</dbReference>
<dbReference type="OrthoDB" id="755598at2759"/>
<comment type="caution">
    <text evidence="2">The sequence shown here is derived from an EMBL/GenBank/DDBJ whole genome shotgun (WGS) entry which is preliminary data.</text>
</comment>
<accession>A0A8T2Q809</accession>
<evidence type="ECO:0000256" key="1">
    <source>
        <dbReference type="SAM" id="MobiDB-lite"/>
    </source>
</evidence>
<sequence>MKKRRLDGRALEEVERTLHSSFCVAANSISQLYTQAQNQNKIAFNAGQRHALEKFLDYIQYHHGGRPSVLDVSNYLKVELENLSQTELAMMQAQAVPSLSQQNTVSANPFARTSS</sequence>
<dbReference type="AlphaFoldDB" id="A0A8T2Q809"/>
<dbReference type="PANTHER" id="PTHR33675:SF1">
    <property type="entry name" value="HOLOCARBOXYLASE SYNTHETASE"/>
    <property type="match status" value="1"/>
</dbReference>
<dbReference type="EMBL" id="CM035442">
    <property type="protein sequence ID" value="KAH7279770.1"/>
    <property type="molecule type" value="Genomic_DNA"/>
</dbReference>
<organism evidence="2 3">
    <name type="scientific">Ceratopteris richardii</name>
    <name type="common">Triangle waterfern</name>
    <dbReference type="NCBI Taxonomy" id="49495"/>
    <lineage>
        <taxon>Eukaryota</taxon>
        <taxon>Viridiplantae</taxon>
        <taxon>Streptophyta</taxon>
        <taxon>Embryophyta</taxon>
        <taxon>Tracheophyta</taxon>
        <taxon>Polypodiopsida</taxon>
        <taxon>Polypodiidae</taxon>
        <taxon>Polypodiales</taxon>
        <taxon>Pteridineae</taxon>
        <taxon>Pteridaceae</taxon>
        <taxon>Parkerioideae</taxon>
        <taxon>Ceratopteris</taxon>
    </lineage>
</organism>
<protein>
    <submittedName>
        <fullName evidence="2">Uncharacterized protein</fullName>
    </submittedName>
</protein>
<gene>
    <name evidence="2" type="ORF">KP509_37G035800</name>
</gene>